<proteinExistence type="predicted"/>
<feature type="transmembrane region" description="Helical" evidence="1">
    <location>
        <begin position="299"/>
        <end position="319"/>
    </location>
</feature>
<gene>
    <name evidence="3" type="ORF">WAX74_11675</name>
</gene>
<dbReference type="Proteomes" id="UP001364890">
    <property type="component" value="Unassembled WGS sequence"/>
</dbReference>
<keyword evidence="1" id="KW-0812">Transmembrane</keyword>
<feature type="signal peptide" evidence="2">
    <location>
        <begin position="1"/>
        <end position="25"/>
    </location>
</feature>
<reference evidence="3 4" key="1">
    <citation type="submission" date="2024-01" db="EMBL/GenBank/DDBJ databases">
        <title>Seven novel Bacillus-like species.</title>
        <authorList>
            <person name="Liu G."/>
        </authorList>
    </citation>
    <scope>NUCLEOTIDE SEQUENCE [LARGE SCALE GENOMIC DNA]</scope>
    <source>
        <strain evidence="3 4">FJAT-51614</strain>
    </source>
</reference>
<name>A0ABU8F5J9_9BACI</name>
<organism evidence="3 4">
    <name type="scientific">Psychrobacillus mangrovi</name>
    <dbReference type="NCBI Taxonomy" id="3117745"/>
    <lineage>
        <taxon>Bacteria</taxon>
        <taxon>Bacillati</taxon>
        <taxon>Bacillota</taxon>
        <taxon>Bacilli</taxon>
        <taxon>Bacillales</taxon>
        <taxon>Bacillaceae</taxon>
        <taxon>Psychrobacillus</taxon>
    </lineage>
</organism>
<comment type="caution">
    <text evidence="3">The sequence shown here is derived from an EMBL/GenBank/DDBJ whole genome shotgun (WGS) entry which is preliminary data.</text>
</comment>
<keyword evidence="2" id="KW-0732">Signal</keyword>
<evidence type="ECO:0000256" key="2">
    <source>
        <dbReference type="SAM" id="SignalP"/>
    </source>
</evidence>
<evidence type="ECO:0000313" key="4">
    <source>
        <dbReference type="Proteomes" id="UP001364890"/>
    </source>
</evidence>
<feature type="transmembrane region" description="Helical" evidence="1">
    <location>
        <begin position="236"/>
        <end position="255"/>
    </location>
</feature>
<keyword evidence="1" id="KW-1133">Transmembrane helix</keyword>
<protein>
    <submittedName>
        <fullName evidence="3">HupE/UreJ family protein</fullName>
    </submittedName>
</protein>
<feature type="transmembrane region" description="Helical" evidence="1">
    <location>
        <begin position="262"/>
        <end position="279"/>
    </location>
</feature>
<evidence type="ECO:0000256" key="1">
    <source>
        <dbReference type="SAM" id="Phobius"/>
    </source>
</evidence>
<dbReference type="EMBL" id="JBAWSY010000007">
    <property type="protein sequence ID" value="MEI4770294.1"/>
    <property type="molecule type" value="Genomic_DNA"/>
</dbReference>
<feature type="chain" id="PRO_5045294039" evidence="2">
    <location>
        <begin position="26"/>
        <end position="351"/>
    </location>
</feature>
<dbReference type="RefSeq" id="WP_336497846.1">
    <property type="nucleotide sequence ID" value="NZ_JBAWSY010000007.1"/>
</dbReference>
<dbReference type="Pfam" id="PF13795">
    <property type="entry name" value="HupE_UreJ_2"/>
    <property type="match status" value="1"/>
</dbReference>
<feature type="transmembrane region" description="Helical" evidence="1">
    <location>
        <begin position="208"/>
        <end position="230"/>
    </location>
</feature>
<evidence type="ECO:0000313" key="3">
    <source>
        <dbReference type="EMBL" id="MEI4770294.1"/>
    </source>
</evidence>
<feature type="transmembrane region" description="Helical" evidence="1">
    <location>
        <begin position="176"/>
        <end position="201"/>
    </location>
</feature>
<keyword evidence="1" id="KW-0472">Membrane</keyword>
<dbReference type="InterPro" id="IPR032809">
    <property type="entry name" value="Put_HupE_UreJ"/>
</dbReference>
<sequence length="351" mass="39098">MRKLYLIIILILSITTTLQSPSAYAHTNNSEGYSLIEVNDNHINYELKVDLTELGHAINLEMGQQQLFDTKIVQDYVNSRIELYADSVKVEGTLEASDVETINDKQFAVMNLKYQLEDKPEKLVLDYNMFLDDSDPSHANYATVKLDGGQQEGVLSFESRELEIGEVSFVQTATQFLLLGLEHIFTGYDHILFVISLLFGAKTIKNNFTLVTAFTIAHSITLILATLDIVQLPGRLVEATIALSIIYVALINIFNPDSKQQPWLAFAFGLIHGFGFAGILSEMRLDGSHLATSLLSFNIGIEIGQLIIVAIVFPILLWLKKLTVKPATWVIPGASVAILAFGLVWFIERAF</sequence>
<accession>A0ABU8F5J9</accession>
<keyword evidence="4" id="KW-1185">Reference proteome</keyword>
<feature type="transmembrane region" description="Helical" evidence="1">
    <location>
        <begin position="326"/>
        <end position="347"/>
    </location>
</feature>